<reference evidence="2 3" key="1">
    <citation type="journal article" date="2019" name="Int. J. Syst. Evol. Microbiol.">
        <title>The Global Catalogue of Microorganisms (GCM) 10K type strain sequencing project: providing services to taxonomists for standard genome sequencing and annotation.</title>
        <authorList>
            <consortium name="The Broad Institute Genomics Platform"/>
            <consortium name="The Broad Institute Genome Sequencing Center for Infectious Disease"/>
            <person name="Wu L."/>
            <person name="Ma J."/>
        </authorList>
    </citation>
    <scope>NUCLEOTIDE SEQUENCE [LARGE SCALE GENOMIC DNA]</scope>
    <source>
        <strain evidence="2 3">JCM 13008</strain>
    </source>
</reference>
<keyword evidence="1" id="KW-0812">Transmembrane</keyword>
<protein>
    <recommendedName>
        <fullName evidence="4">SPW repeat-containing protein</fullName>
    </recommendedName>
</protein>
<comment type="caution">
    <text evidence="2">The sequence shown here is derived from an EMBL/GenBank/DDBJ whole genome shotgun (WGS) entry which is preliminary data.</text>
</comment>
<keyword evidence="1" id="KW-1133">Transmembrane helix</keyword>
<dbReference type="RefSeq" id="WP_343994293.1">
    <property type="nucleotide sequence ID" value="NZ_BAAALG010000009.1"/>
</dbReference>
<keyword evidence="1" id="KW-0472">Membrane</keyword>
<accession>A0ABN1TVD4</accession>
<proteinExistence type="predicted"/>
<name>A0ABN1TVD4_9ACTN</name>
<keyword evidence="3" id="KW-1185">Reference proteome</keyword>
<gene>
    <name evidence="2" type="ORF">GCM10009668_21970</name>
</gene>
<feature type="transmembrane region" description="Helical" evidence="1">
    <location>
        <begin position="55"/>
        <end position="72"/>
    </location>
</feature>
<sequence length="116" mass="12793">MRRWAVMAPVTAMLVANQLAEAAGDRYWFSAILLVGFVGGAAWHYLYPRGLAERAWLWVLILGGLWVVLGPTDPLDPAETAPKLLAMLGIVGGHLIAERFGWRLRAAVDRERELVG</sequence>
<feature type="transmembrane region" description="Helical" evidence="1">
    <location>
        <begin position="84"/>
        <end position="102"/>
    </location>
</feature>
<feature type="transmembrane region" description="Helical" evidence="1">
    <location>
        <begin position="32"/>
        <end position="48"/>
    </location>
</feature>
<dbReference type="EMBL" id="BAAALG010000009">
    <property type="protein sequence ID" value="GAA1102929.1"/>
    <property type="molecule type" value="Genomic_DNA"/>
</dbReference>
<dbReference type="Proteomes" id="UP001501581">
    <property type="component" value="Unassembled WGS sequence"/>
</dbReference>
<evidence type="ECO:0000313" key="2">
    <source>
        <dbReference type="EMBL" id="GAA1102929.1"/>
    </source>
</evidence>
<evidence type="ECO:0000313" key="3">
    <source>
        <dbReference type="Proteomes" id="UP001501581"/>
    </source>
</evidence>
<evidence type="ECO:0000256" key="1">
    <source>
        <dbReference type="SAM" id="Phobius"/>
    </source>
</evidence>
<evidence type="ECO:0008006" key="4">
    <source>
        <dbReference type="Google" id="ProtNLM"/>
    </source>
</evidence>
<organism evidence="2 3">
    <name type="scientific">Nocardioides dubius</name>
    <dbReference type="NCBI Taxonomy" id="317019"/>
    <lineage>
        <taxon>Bacteria</taxon>
        <taxon>Bacillati</taxon>
        <taxon>Actinomycetota</taxon>
        <taxon>Actinomycetes</taxon>
        <taxon>Propionibacteriales</taxon>
        <taxon>Nocardioidaceae</taxon>
        <taxon>Nocardioides</taxon>
    </lineage>
</organism>